<proteinExistence type="predicted"/>
<dbReference type="Proteomes" id="UP000177870">
    <property type="component" value="Chromosome"/>
</dbReference>
<evidence type="ECO:0000313" key="1">
    <source>
        <dbReference type="EMBL" id="AOX02610.1"/>
    </source>
</evidence>
<name>A0A1D8TY74_9CYAN</name>
<organism evidence="1 2">
    <name type="scientific">Moorena producens PAL-8-15-08-1</name>
    <dbReference type="NCBI Taxonomy" id="1458985"/>
    <lineage>
        <taxon>Bacteria</taxon>
        <taxon>Bacillati</taxon>
        <taxon>Cyanobacteriota</taxon>
        <taxon>Cyanophyceae</taxon>
        <taxon>Coleofasciculales</taxon>
        <taxon>Coleofasciculaceae</taxon>
        <taxon>Moorena</taxon>
    </lineage>
</organism>
<sequence>MWFFVKKTLKKTRNRRLYSLMGIQITNLEHITEMPKQKSAFGSSPTTAQPIQGQDEATLTKVVGSVGILDGKVDCSNPNDPDIDHVPLRFVTELFTNWEDYCKAAVEPWLRTNPWEF</sequence>
<evidence type="ECO:0000313" key="2">
    <source>
        <dbReference type="Proteomes" id="UP000177870"/>
    </source>
</evidence>
<gene>
    <name evidence="1" type="ORF">BJP34_27040</name>
</gene>
<dbReference type="EMBL" id="CP017599">
    <property type="protein sequence ID" value="AOX02610.1"/>
    <property type="molecule type" value="Genomic_DNA"/>
</dbReference>
<accession>A0A1D8TY74</accession>
<dbReference type="AlphaFoldDB" id="A0A1D8TY74"/>
<protein>
    <submittedName>
        <fullName evidence="1">Uncharacterized protein</fullName>
    </submittedName>
</protein>
<reference evidence="2" key="1">
    <citation type="submission" date="2016-10" db="EMBL/GenBank/DDBJ databases">
        <title>Comparative genomics uncovers the prolific and rare metabolic potential of the cyanobacterial genus Moorea.</title>
        <authorList>
            <person name="Leao T."/>
            <person name="Castelao G."/>
            <person name="Korobeynikov A."/>
            <person name="Monroe E.A."/>
            <person name="Podell S."/>
            <person name="Glukhov E."/>
            <person name="Allen E."/>
            <person name="Gerwick W.H."/>
            <person name="Gerwick L."/>
        </authorList>
    </citation>
    <scope>NUCLEOTIDE SEQUENCE [LARGE SCALE GENOMIC DNA]</scope>
    <source>
        <strain evidence="2">PAL-8-15-08-1</strain>
    </source>
</reference>
<dbReference type="KEGG" id="mpro:BJP34_27040"/>